<organism evidence="5 6">
    <name type="scientific">Geodermatophilus sabuli</name>
    <dbReference type="NCBI Taxonomy" id="1564158"/>
    <lineage>
        <taxon>Bacteria</taxon>
        <taxon>Bacillati</taxon>
        <taxon>Actinomycetota</taxon>
        <taxon>Actinomycetes</taxon>
        <taxon>Geodermatophilales</taxon>
        <taxon>Geodermatophilaceae</taxon>
        <taxon>Geodermatophilus</taxon>
    </lineage>
</organism>
<protein>
    <recommendedName>
        <fullName evidence="4">PNPLA domain-containing protein</fullName>
    </recommendedName>
</protein>
<keyword evidence="2" id="KW-0442">Lipid degradation</keyword>
<dbReference type="InterPro" id="IPR016035">
    <property type="entry name" value="Acyl_Trfase/lysoPLipase"/>
</dbReference>
<dbReference type="EMBL" id="OBDO01000004">
    <property type="protein sequence ID" value="SNX96351.1"/>
    <property type="molecule type" value="Genomic_DNA"/>
</dbReference>
<feature type="region of interest" description="Disordered" evidence="3">
    <location>
        <begin position="503"/>
        <end position="529"/>
    </location>
</feature>
<dbReference type="Proteomes" id="UP000219514">
    <property type="component" value="Unassembled WGS sequence"/>
</dbReference>
<evidence type="ECO:0000256" key="3">
    <source>
        <dbReference type="SAM" id="MobiDB-lite"/>
    </source>
</evidence>
<feature type="domain" description="PNPLA" evidence="4">
    <location>
        <begin position="9"/>
        <end position="239"/>
    </location>
</feature>
<keyword evidence="6" id="KW-1185">Reference proteome</keyword>
<evidence type="ECO:0000313" key="5">
    <source>
        <dbReference type="EMBL" id="SNX96351.1"/>
    </source>
</evidence>
<keyword evidence="2" id="KW-0378">Hydrolase</keyword>
<evidence type="ECO:0000259" key="4">
    <source>
        <dbReference type="PROSITE" id="PS51635"/>
    </source>
</evidence>
<comment type="caution">
    <text evidence="2">Lacks conserved residue(s) required for the propagation of feature annotation.</text>
</comment>
<dbReference type="Pfam" id="PF01734">
    <property type="entry name" value="Patatin"/>
    <property type="match status" value="1"/>
</dbReference>
<accession>A0A285EE73</accession>
<keyword evidence="1 2" id="KW-0443">Lipid metabolism</keyword>
<sequence length="529" mass="55833">MPAEIRLALTLPGAVSLGAFEAGAVAALGVALRAHEERPGGPAVRLDVIGATSAGALTGLLLARTLLEGGDPLAPQERSWMSDASLRTLLARGWTAPLTYRVVRRRAGALLTPPPGARPLGSGRSVRLTVSLTNLRGLAYRLPGVTTLGPPVVTHLDGIDLHLVAGVDTASLLEPRGSSMVDVVLAAAAHQLGFAPELLSRAAERSRYEEDGVVNFPDSDRFWYSDAGLLDREPLGRTLRLARRVDQEEGGDFQRVHVLVRPQPQRAGTGDAWADPTVPPRWSQVLARSLAIQHDQSIFDDLSGVAETNDRLTAVDILLTALLPAVAGAPAAGQEELRAALAGVVGGSPEVADGSIEVLLRRALSAAAHVTGKKRIGVETIAPPEPDVASPQRNGDPRAAGALAGAGLFRFAGFLDARLRRHDFAVGYDCALQWLASDGLVRHGLTAAQSDVMVAEVTRRRPERAPLPRRTLSLRARWQAARLLARLGRVAVHDAVVGHRDAGRSARSRVAATGRRGRAGRTGPLGDPG</sequence>
<evidence type="ECO:0000256" key="1">
    <source>
        <dbReference type="ARBA" id="ARBA00023098"/>
    </source>
</evidence>
<evidence type="ECO:0000313" key="6">
    <source>
        <dbReference type="Proteomes" id="UP000219514"/>
    </source>
</evidence>
<name>A0A285EE73_9ACTN</name>
<reference evidence="5 6" key="1">
    <citation type="submission" date="2017-09" db="EMBL/GenBank/DDBJ databases">
        <authorList>
            <person name="Ehlers B."/>
            <person name="Leendertz F.H."/>
        </authorList>
    </citation>
    <scope>NUCLEOTIDE SEQUENCE [LARGE SCALE GENOMIC DNA]</scope>
    <source>
        <strain evidence="5 6">DSM 46844</strain>
    </source>
</reference>
<feature type="active site" description="Nucleophile" evidence="2">
    <location>
        <position position="53"/>
    </location>
</feature>
<dbReference type="GO" id="GO:0016787">
    <property type="term" value="F:hydrolase activity"/>
    <property type="evidence" value="ECO:0007669"/>
    <property type="project" value="UniProtKB-UniRule"/>
</dbReference>
<evidence type="ECO:0000256" key="2">
    <source>
        <dbReference type="PROSITE-ProRule" id="PRU01161"/>
    </source>
</evidence>
<dbReference type="RefSeq" id="WP_097206383.1">
    <property type="nucleotide sequence ID" value="NZ_JACHXB010000002.1"/>
</dbReference>
<proteinExistence type="predicted"/>
<dbReference type="SUPFAM" id="SSF52151">
    <property type="entry name" value="FabD/lysophospholipase-like"/>
    <property type="match status" value="1"/>
</dbReference>
<dbReference type="InterPro" id="IPR002641">
    <property type="entry name" value="PNPLA_dom"/>
</dbReference>
<dbReference type="GO" id="GO:0016042">
    <property type="term" value="P:lipid catabolic process"/>
    <property type="evidence" value="ECO:0007669"/>
    <property type="project" value="UniProtKB-UniRule"/>
</dbReference>
<feature type="active site" description="Proton acceptor" evidence="2">
    <location>
        <position position="226"/>
    </location>
</feature>
<dbReference type="AlphaFoldDB" id="A0A285EE73"/>
<dbReference type="OrthoDB" id="9787068at2"/>
<dbReference type="PROSITE" id="PS51635">
    <property type="entry name" value="PNPLA"/>
    <property type="match status" value="1"/>
</dbReference>
<gene>
    <name evidence="5" type="ORF">SAMN06893097_10465</name>
</gene>